<feature type="chain" id="PRO_5044888554" evidence="2">
    <location>
        <begin position="21"/>
        <end position="441"/>
    </location>
</feature>
<protein>
    <submittedName>
        <fullName evidence="3">Uncharacterized protein</fullName>
    </submittedName>
</protein>
<evidence type="ECO:0000256" key="2">
    <source>
        <dbReference type="SAM" id="SignalP"/>
    </source>
</evidence>
<sequence>MTSATLRIFFVFIGSCVCAASSASTKNVEYQNFRKDWRIAGANVTVKYGSKIIADDNSFMYAVCGNDKLPAEIHCNVTIDQPVEKCGRREARRHGRLVGRAFRPGWGPAHLVGASQGQPVRDREHPRDAAAHGQLRGPSLDLPDRRRRPHRPEQLGPLPVGLRRGGVVSRPLRLQHLPTESRLDRETRQDRPLPGQLRGRSSRARGRLESRSWLLRQWLGHRLVEISRRPSGPRRSGPQPHDRHRAGSAPALPRDLDQPRAVRRLSVRRPADTLRPVRRPGQSANERQRAELGQRRLDGRAQSARRRGNTAAHRALQQSEVPHVQGDAGAPDGPPRQDHGRARARPQVLQRAARSDRQRQRDRRRVLRVLRLRQCAKSSQCGREETQASRLAVRQQMYLQACIKNLIVTILLSNRFRIVYRMYENIQNMNSEQWAKPSWSY</sequence>
<feature type="region of interest" description="Disordered" evidence="1">
    <location>
        <begin position="108"/>
        <end position="206"/>
    </location>
</feature>
<feature type="signal peptide" evidence="2">
    <location>
        <begin position="1"/>
        <end position="20"/>
    </location>
</feature>
<evidence type="ECO:0000313" key="4">
    <source>
        <dbReference type="Proteomes" id="UP001627154"/>
    </source>
</evidence>
<dbReference type="AlphaFoldDB" id="A0ABD2X2K2"/>
<accession>A0ABD2X2K2</accession>
<feature type="compositionally biased region" description="Basic and acidic residues" evidence="1">
    <location>
        <begin position="120"/>
        <end position="130"/>
    </location>
</feature>
<keyword evidence="2" id="KW-0732">Signal</keyword>
<keyword evidence="4" id="KW-1185">Reference proteome</keyword>
<evidence type="ECO:0000313" key="3">
    <source>
        <dbReference type="EMBL" id="KAL3399349.1"/>
    </source>
</evidence>
<gene>
    <name evidence="3" type="ORF">TKK_007214</name>
</gene>
<comment type="caution">
    <text evidence="3">The sequence shown here is derived from an EMBL/GenBank/DDBJ whole genome shotgun (WGS) entry which is preliminary data.</text>
</comment>
<feature type="compositionally biased region" description="Low complexity" evidence="1">
    <location>
        <begin position="229"/>
        <end position="238"/>
    </location>
</feature>
<dbReference type="EMBL" id="JBJJXI010000056">
    <property type="protein sequence ID" value="KAL3399349.1"/>
    <property type="molecule type" value="Genomic_DNA"/>
</dbReference>
<feature type="compositionally biased region" description="Low complexity" evidence="1">
    <location>
        <begin position="154"/>
        <end position="174"/>
    </location>
</feature>
<feature type="compositionally biased region" description="Basic and acidic residues" evidence="1">
    <location>
        <begin position="286"/>
        <end position="299"/>
    </location>
</feature>
<proteinExistence type="predicted"/>
<name>A0ABD2X2K2_9HYME</name>
<evidence type="ECO:0000256" key="1">
    <source>
        <dbReference type="SAM" id="MobiDB-lite"/>
    </source>
</evidence>
<reference evidence="3 4" key="1">
    <citation type="journal article" date="2024" name="bioRxiv">
        <title>A reference genome for Trichogramma kaykai: A tiny desert-dwelling parasitoid wasp with competing sex-ratio distorters.</title>
        <authorList>
            <person name="Culotta J."/>
            <person name="Lindsey A.R."/>
        </authorList>
    </citation>
    <scope>NUCLEOTIDE SEQUENCE [LARGE SCALE GENOMIC DNA]</scope>
    <source>
        <strain evidence="3 4">KSX58</strain>
    </source>
</reference>
<dbReference type="Proteomes" id="UP001627154">
    <property type="component" value="Unassembled WGS sequence"/>
</dbReference>
<organism evidence="3 4">
    <name type="scientific">Trichogramma kaykai</name>
    <dbReference type="NCBI Taxonomy" id="54128"/>
    <lineage>
        <taxon>Eukaryota</taxon>
        <taxon>Metazoa</taxon>
        <taxon>Ecdysozoa</taxon>
        <taxon>Arthropoda</taxon>
        <taxon>Hexapoda</taxon>
        <taxon>Insecta</taxon>
        <taxon>Pterygota</taxon>
        <taxon>Neoptera</taxon>
        <taxon>Endopterygota</taxon>
        <taxon>Hymenoptera</taxon>
        <taxon>Apocrita</taxon>
        <taxon>Proctotrupomorpha</taxon>
        <taxon>Chalcidoidea</taxon>
        <taxon>Trichogrammatidae</taxon>
        <taxon>Trichogramma</taxon>
    </lineage>
</organism>
<feature type="region of interest" description="Disordered" evidence="1">
    <location>
        <begin position="226"/>
        <end position="362"/>
    </location>
</feature>
<feature type="compositionally biased region" description="Basic and acidic residues" evidence="1">
    <location>
        <begin position="179"/>
        <end position="191"/>
    </location>
</feature>